<evidence type="ECO:0000313" key="7">
    <source>
        <dbReference type="Proteomes" id="UP000831768"/>
    </source>
</evidence>
<sequence length="1082" mass="121200">MTNLLASGLLYGHSTAQQKWRGMIRESEFHTELDDLETEFYRSLRDAIAECEIERETNELTDIVADWDGVVERLEAEYSEGALDNTDHLLFKNEADGIDQLAHSIADVQGFELEKTPQLQQALTEAVAEAYDRACQRFSDRVAGTEIAEVFKLETGMELQSAVNELDARLTAIQRDLRHDTAALRDAGFIRLDALYFERHDPITPEVAWRTGFDFAEIAADYPLPRERPATTTDDRRVIAQEVYERLVGGEDLVVKGEGGTGKSTVCKRVAYRWYAATDHGTVLYRESARTTAFETPGTLIEAIRAAEEDLLVVVEDVPSGEATAIFEVLAECEGMSDVTFLFDARAGAWEDATDVGGHASLEHQRQQLGIVEMPALDECECERAIVHYETLTGEESGRTSAQLYEEVRSAELGGPLVLAYQLTGPAVGADHPVSALHADVHRAYTAVEEWADDPEFSQLVATMVNVLNAAGLPVNAAFVHAVANESAEHSLVERTLGFLEGTMLEQSDDGLRMPHQLWSALYLQHMLDVAGARLARHRFEQCVGSLFRLFDDEEARSTVQHWIHPLPESFVAITETPEETAGRFVRHLADIGTIRPKLGAIYGTPKMWSVTLPAPCPIAAHSQWWIIRGRTHIERGAFDVAEAAFEQANRLLDTEERDKTERLQQHARVHSNLGLVAWKQGEFDTAESYFEESIALKRKLGDRHGEAKSLNNLGLVARKRGEMEAAESYYKESLALKRELGDRHGEAKSLNNLGLVARKRGKSEVAETYYRESLALKRELGDRHGEAKSLNNLGLVARKRGKSEVAETYYRESLALKRELGDRHGEAKSLNNLGVVARKHGELEAAESYYRESLALKRELGDRHGEAKSLNNLGVVARKRGELEAAESYFKKSLALKRELGDRHGEAYSLNNLGVVARRRGELEAAETYFEESLALRRELGDRHGEAYSLNNLGVVARKRGELEAAESYLKKSLVLCREIDDRYEEAECLTNLGDVADDRNDLKRAEEYYAGSLSILREHEVIGDALNRFADLIEIRAERGTDDQVIKWCEEAIDFAEQAGQDTEREQFQDWLRELTSPDE</sequence>
<organism evidence="6 7">
    <name type="scientific">Halocatena salina</name>
    <dbReference type="NCBI Taxonomy" id="2934340"/>
    <lineage>
        <taxon>Archaea</taxon>
        <taxon>Methanobacteriati</taxon>
        <taxon>Methanobacteriota</taxon>
        <taxon>Stenosarchaea group</taxon>
        <taxon>Halobacteria</taxon>
        <taxon>Halobacteriales</taxon>
        <taxon>Natronomonadaceae</taxon>
        <taxon>Halocatena</taxon>
    </lineage>
</organism>
<keyword evidence="2" id="KW-0963">Cytoplasm</keyword>
<keyword evidence="3" id="KW-0677">Repeat</keyword>
<evidence type="ECO:0000256" key="3">
    <source>
        <dbReference type="ARBA" id="ARBA00022737"/>
    </source>
</evidence>
<name>A0A8U0A6F5_9EURY</name>
<keyword evidence="4" id="KW-0802">TPR repeat</keyword>
<dbReference type="SMART" id="SM00028">
    <property type="entry name" value="TPR"/>
    <property type="match status" value="9"/>
</dbReference>
<evidence type="ECO:0000256" key="2">
    <source>
        <dbReference type="ARBA" id="ARBA00022490"/>
    </source>
</evidence>
<dbReference type="InterPro" id="IPR019734">
    <property type="entry name" value="TPR_rpt"/>
</dbReference>
<gene>
    <name evidence="6" type="ORF">MW046_15275</name>
</gene>
<feature type="domain" description="Novel STAND NTPase 5" evidence="5">
    <location>
        <begin position="234"/>
        <end position="353"/>
    </location>
</feature>
<dbReference type="Gene3D" id="1.25.40.10">
    <property type="entry name" value="Tetratricopeptide repeat domain"/>
    <property type="match status" value="2"/>
</dbReference>
<protein>
    <submittedName>
        <fullName evidence="6">Tetratricopeptide repeat protein</fullName>
    </submittedName>
</protein>
<dbReference type="InterPro" id="IPR057574">
    <property type="entry name" value="nSTAND_NTPase5_dom"/>
</dbReference>
<dbReference type="InterPro" id="IPR052386">
    <property type="entry name" value="GPSM"/>
</dbReference>
<feature type="repeat" description="TPR" evidence="4">
    <location>
        <begin position="828"/>
        <end position="861"/>
    </location>
</feature>
<dbReference type="GO" id="GO:0001965">
    <property type="term" value="F:G-protein alpha-subunit binding"/>
    <property type="evidence" value="ECO:0007669"/>
    <property type="project" value="TreeGrafter"/>
</dbReference>
<dbReference type="GeneID" id="71929436"/>
<geneLocation type="plasmid" evidence="6 7">
    <name>unnamed2</name>
</geneLocation>
<feature type="repeat" description="TPR" evidence="4">
    <location>
        <begin position="708"/>
        <end position="741"/>
    </location>
</feature>
<feature type="repeat" description="TPR" evidence="4">
    <location>
        <begin position="868"/>
        <end position="901"/>
    </location>
</feature>
<dbReference type="KEGG" id="haad:MW046_15275"/>
<dbReference type="PROSITE" id="PS50005">
    <property type="entry name" value="TPR"/>
    <property type="match status" value="5"/>
</dbReference>
<dbReference type="Pfam" id="PF13374">
    <property type="entry name" value="TPR_10"/>
    <property type="match status" value="1"/>
</dbReference>
<comment type="subcellular location">
    <subcellularLocation>
        <location evidence="1">Cytoplasm</location>
    </subcellularLocation>
</comment>
<dbReference type="InterPro" id="IPR011990">
    <property type="entry name" value="TPR-like_helical_dom_sf"/>
</dbReference>
<evidence type="ECO:0000256" key="4">
    <source>
        <dbReference type="PROSITE-ProRule" id="PRU00339"/>
    </source>
</evidence>
<dbReference type="Proteomes" id="UP000831768">
    <property type="component" value="Plasmid unnamed2"/>
</dbReference>
<dbReference type="EMBL" id="CP096021">
    <property type="protein sequence ID" value="UPM44761.1"/>
    <property type="molecule type" value="Genomic_DNA"/>
</dbReference>
<evidence type="ECO:0000259" key="5">
    <source>
        <dbReference type="Pfam" id="PF25199"/>
    </source>
</evidence>
<dbReference type="SUPFAM" id="SSF48452">
    <property type="entry name" value="TPR-like"/>
    <property type="match status" value="3"/>
</dbReference>
<accession>A0A8U0A6F5</accession>
<feature type="repeat" description="TPR" evidence="4">
    <location>
        <begin position="908"/>
        <end position="941"/>
    </location>
</feature>
<keyword evidence="6" id="KW-0614">Plasmid</keyword>
<feature type="repeat" description="TPR" evidence="4">
    <location>
        <begin position="668"/>
        <end position="701"/>
    </location>
</feature>
<evidence type="ECO:0000256" key="1">
    <source>
        <dbReference type="ARBA" id="ARBA00004496"/>
    </source>
</evidence>
<keyword evidence="7" id="KW-1185">Reference proteome</keyword>
<dbReference type="RefSeq" id="WP_247995415.1">
    <property type="nucleotide sequence ID" value="NZ_CP096021.1"/>
</dbReference>
<dbReference type="AlphaFoldDB" id="A0A8U0A6F5"/>
<dbReference type="Pfam" id="PF13424">
    <property type="entry name" value="TPR_12"/>
    <property type="match status" value="4"/>
</dbReference>
<dbReference type="PANTHER" id="PTHR45954">
    <property type="entry name" value="LD33695P"/>
    <property type="match status" value="1"/>
</dbReference>
<dbReference type="PANTHER" id="PTHR45954:SF1">
    <property type="entry name" value="LD33695P"/>
    <property type="match status" value="1"/>
</dbReference>
<reference evidence="6" key="1">
    <citation type="submission" date="2022-04" db="EMBL/GenBank/DDBJ databases">
        <title>Halocatena sp. nov., isolated from a salt lake.</title>
        <authorList>
            <person name="Cui H.-L."/>
        </authorList>
    </citation>
    <scope>NUCLEOTIDE SEQUENCE</scope>
    <source>
        <strain evidence="6">AD-1</strain>
        <plasmid evidence="6">unnamed2</plasmid>
    </source>
</reference>
<dbReference type="Pfam" id="PF25199">
    <property type="entry name" value="nSTAND_NTPase5"/>
    <property type="match status" value="1"/>
</dbReference>
<proteinExistence type="predicted"/>
<evidence type="ECO:0000313" key="6">
    <source>
        <dbReference type="EMBL" id="UPM44761.1"/>
    </source>
</evidence>
<dbReference type="GO" id="GO:0005092">
    <property type="term" value="F:GDP-dissociation inhibitor activity"/>
    <property type="evidence" value="ECO:0007669"/>
    <property type="project" value="TreeGrafter"/>
</dbReference>
<dbReference type="GO" id="GO:0005938">
    <property type="term" value="C:cell cortex"/>
    <property type="evidence" value="ECO:0007669"/>
    <property type="project" value="TreeGrafter"/>
</dbReference>